<evidence type="ECO:0000313" key="2">
    <source>
        <dbReference type="EMBL" id="KAK1610397.1"/>
    </source>
</evidence>
<keyword evidence="3" id="KW-1185">Reference proteome</keyword>
<dbReference type="Proteomes" id="UP001231189">
    <property type="component" value="Unassembled WGS sequence"/>
</dbReference>
<comment type="caution">
    <text evidence="2">The sequence shown here is derived from an EMBL/GenBank/DDBJ whole genome shotgun (WGS) entry which is preliminary data.</text>
</comment>
<accession>A0AAD8VJW0</accession>
<gene>
    <name evidence="2" type="ORF">QYE76_034070</name>
</gene>
<keyword evidence="1" id="KW-0812">Transmembrane</keyword>
<evidence type="ECO:0000256" key="1">
    <source>
        <dbReference type="SAM" id="Phobius"/>
    </source>
</evidence>
<sequence length="99" mass="11249">MYIKYLKLPTGCISPNRFCRSDGHLRLEKELQVLQLALEMLNFFLFGFLWLQVFLIPFSLLPVSAFIVVSIESSIYLNVSIAGSDSMLCCSGRWNQPGI</sequence>
<evidence type="ECO:0008006" key="4">
    <source>
        <dbReference type="Google" id="ProtNLM"/>
    </source>
</evidence>
<dbReference type="EMBL" id="JAUUTY010000007">
    <property type="protein sequence ID" value="KAK1610397.1"/>
    <property type="molecule type" value="Genomic_DNA"/>
</dbReference>
<keyword evidence="1" id="KW-1133">Transmembrane helix</keyword>
<name>A0AAD8VJW0_LOLMU</name>
<evidence type="ECO:0000313" key="3">
    <source>
        <dbReference type="Proteomes" id="UP001231189"/>
    </source>
</evidence>
<proteinExistence type="predicted"/>
<protein>
    <recommendedName>
        <fullName evidence="4">Transmembrane protein</fullName>
    </recommendedName>
</protein>
<reference evidence="2" key="1">
    <citation type="submission" date="2023-07" db="EMBL/GenBank/DDBJ databases">
        <title>A chromosome-level genome assembly of Lolium multiflorum.</title>
        <authorList>
            <person name="Chen Y."/>
            <person name="Copetti D."/>
            <person name="Kolliker R."/>
            <person name="Studer B."/>
        </authorList>
    </citation>
    <scope>NUCLEOTIDE SEQUENCE</scope>
    <source>
        <strain evidence="2">02402/16</strain>
        <tissue evidence="2">Leaf</tissue>
    </source>
</reference>
<organism evidence="2 3">
    <name type="scientific">Lolium multiflorum</name>
    <name type="common">Italian ryegrass</name>
    <name type="synonym">Lolium perenne subsp. multiflorum</name>
    <dbReference type="NCBI Taxonomy" id="4521"/>
    <lineage>
        <taxon>Eukaryota</taxon>
        <taxon>Viridiplantae</taxon>
        <taxon>Streptophyta</taxon>
        <taxon>Embryophyta</taxon>
        <taxon>Tracheophyta</taxon>
        <taxon>Spermatophyta</taxon>
        <taxon>Magnoliopsida</taxon>
        <taxon>Liliopsida</taxon>
        <taxon>Poales</taxon>
        <taxon>Poaceae</taxon>
        <taxon>BOP clade</taxon>
        <taxon>Pooideae</taxon>
        <taxon>Poodae</taxon>
        <taxon>Poeae</taxon>
        <taxon>Poeae Chloroplast Group 2 (Poeae type)</taxon>
        <taxon>Loliodinae</taxon>
        <taxon>Loliinae</taxon>
        <taxon>Lolium</taxon>
    </lineage>
</organism>
<dbReference type="AlphaFoldDB" id="A0AAD8VJW0"/>
<feature type="transmembrane region" description="Helical" evidence="1">
    <location>
        <begin position="43"/>
        <end position="69"/>
    </location>
</feature>
<keyword evidence="1" id="KW-0472">Membrane</keyword>